<organism evidence="6 7">
    <name type="scientific">Phlyctema vagabunda</name>
    <dbReference type="NCBI Taxonomy" id="108571"/>
    <lineage>
        <taxon>Eukaryota</taxon>
        <taxon>Fungi</taxon>
        <taxon>Dikarya</taxon>
        <taxon>Ascomycota</taxon>
        <taxon>Pezizomycotina</taxon>
        <taxon>Leotiomycetes</taxon>
        <taxon>Helotiales</taxon>
        <taxon>Dermateaceae</taxon>
        <taxon>Phlyctema</taxon>
    </lineage>
</organism>
<proteinExistence type="predicted"/>
<feature type="transmembrane region" description="Helical" evidence="5">
    <location>
        <begin position="48"/>
        <end position="67"/>
    </location>
</feature>
<feature type="transmembrane region" description="Helical" evidence="5">
    <location>
        <begin position="12"/>
        <end position="36"/>
    </location>
</feature>
<keyword evidence="2 5" id="KW-0812">Transmembrane</keyword>
<comment type="subcellular location">
    <subcellularLocation>
        <location evidence="1">Membrane</location>
        <topology evidence="1">Multi-pass membrane protein</topology>
    </subcellularLocation>
</comment>
<evidence type="ECO:0000256" key="1">
    <source>
        <dbReference type="ARBA" id="ARBA00004141"/>
    </source>
</evidence>
<keyword evidence="4 5" id="KW-0472">Membrane</keyword>
<feature type="transmembrane region" description="Helical" evidence="5">
    <location>
        <begin position="154"/>
        <end position="177"/>
    </location>
</feature>
<feature type="transmembrane region" description="Helical" evidence="5">
    <location>
        <begin position="120"/>
        <end position="142"/>
    </location>
</feature>
<gene>
    <name evidence="6" type="ORF">PVAG01_04790</name>
</gene>
<evidence type="ECO:0000313" key="6">
    <source>
        <dbReference type="EMBL" id="KAL3423043.1"/>
    </source>
</evidence>
<feature type="transmembrane region" description="Helical" evidence="5">
    <location>
        <begin position="198"/>
        <end position="216"/>
    </location>
</feature>
<sequence>MPVLKPYRGDYYLWNYIPSIAASVIFTLLFIGATSAHFWRQFKTRSKFCWPFSLGCLFEVIGYAGRATAANKTEKLMPYVIQSFFLLVAPALFAASIYMTLGRIIRCVKGEHHSIIRINWLTKVFVTSDVLSFMVQGGSSGLMFNESTAHIGEMVVLVGLFIQIIAFGLFFICAVIFKRRMDARPTLESYIATAPWKQTLYMLYTVSILIFVRSIFRVVEYIQGQQGYSMKHEWTLYIFDSIPMFVVAVVFFIYYPSTLQRASAEDIPINEYTGSNNVQDGKASYQSQVQRYMSA</sequence>
<comment type="caution">
    <text evidence="6">The sequence shown here is derived from an EMBL/GenBank/DDBJ whole genome shotgun (WGS) entry which is preliminary data.</text>
</comment>
<accession>A0ABR4PI87</accession>
<evidence type="ECO:0000256" key="4">
    <source>
        <dbReference type="ARBA" id="ARBA00023136"/>
    </source>
</evidence>
<dbReference type="InterPro" id="IPR007568">
    <property type="entry name" value="RTA1"/>
</dbReference>
<feature type="transmembrane region" description="Helical" evidence="5">
    <location>
        <begin position="236"/>
        <end position="255"/>
    </location>
</feature>
<reference evidence="6 7" key="1">
    <citation type="submission" date="2024-06" db="EMBL/GenBank/DDBJ databases">
        <title>Complete genome of Phlyctema vagabunda strain 19-DSS-EL-015.</title>
        <authorList>
            <person name="Fiorenzani C."/>
        </authorList>
    </citation>
    <scope>NUCLEOTIDE SEQUENCE [LARGE SCALE GENOMIC DNA]</scope>
    <source>
        <strain evidence="6 7">19-DSS-EL-015</strain>
    </source>
</reference>
<evidence type="ECO:0000313" key="7">
    <source>
        <dbReference type="Proteomes" id="UP001629113"/>
    </source>
</evidence>
<evidence type="ECO:0000256" key="3">
    <source>
        <dbReference type="ARBA" id="ARBA00022989"/>
    </source>
</evidence>
<dbReference type="Proteomes" id="UP001629113">
    <property type="component" value="Unassembled WGS sequence"/>
</dbReference>
<name>A0ABR4PI87_9HELO</name>
<dbReference type="EMBL" id="JBFCZG010000004">
    <property type="protein sequence ID" value="KAL3423043.1"/>
    <property type="molecule type" value="Genomic_DNA"/>
</dbReference>
<feature type="transmembrane region" description="Helical" evidence="5">
    <location>
        <begin position="79"/>
        <end position="99"/>
    </location>
</feature>
<keyword evidence="7" id="KW-1185">Reference proteome</keyword>
<dbReference type="PANTHER" id="PTHR31465:SF27">
    <property type="entry name" value="DOMAIN PROTEIN, PUTATIVE (AFU_ORTHOLOGUE AFUA_3G01030)-RELATED"/>
    <property type="match status" value="1"/>
</dbReference>
<dbReference type="PANTHER" id="PTHR31465">
    <property type="entry name" value="PROTEIN RTA1-RELATED"/>
    <property type="match status" value="1"/>
</dbReference>
<protein>
    <submittedName>
        <fullName evidence="6">RTA1 like protein</fullName>
    </submittedName>
</protein>
<dbReference type="Pfam" id="PF04479">
    <property type="entry name" value="RTA1"/>
    <property type="match status" value="1"/>
</dbReference>
<evidence type="ECO:0000256" key="5">
    <source>
        <dbReference type="SAM" id="Phobius"/>
    </source>
</evidence>
<keyword evidence="3 5" id="KW-1133">Transmembrane helix</keyword>
<evidence type="ECO:0000256" key="2">
    <source>
        <dbReference type="ARBA" id="ARBA00022692"/>
    </source>
</evidence>